<protein>
    <submittedName>
        <fullName evidence="2">DUF1295 domain-containing protein</fullName>
    </submittedName>
</protein>
<proteinExistence type="predicted"/>
<feature type="transmembrane region" description="Helical" evidence="1">
    <location>
        <begin position="39"/>
        <end position="58"/>
    </location>
</feature>
<dbReference type="Gene3D" id="1.20.120.1630">
    <property type="match status" value="1"/>
</dbReference>
<feature type="transmembrane region" description="Helical" evidence="1">
    <location>
        <begin position="64"/>
        <end position="82"/>
    </location>
</feature>
<keyword evidence="1" id="KW-1133">Transmembrane helix</keyword>
<feature type="transmembrane region" description="Helical" evidence="1">
    <location>
        <begin position="194"/>
        <end position="211"/>
    </location>
</feature>
<keyword evidence="3" id="KW-1185">Reference proteome</keyword>
<accession>A0ABS5FL98</accession>
<sequence>MSLLQLVTQLAIMAFALAAGMTAAWAIQRRTGQTGWIDVCWTFGTGAVAAVASLVPWTPDAMPTPRQIVVAMLVVIWSLRLGGHLLSRTRQHGDDPRYRDLIDQWGDTADKRMFLQVQAQAAVALILAMSVALAAHSPRPNIGLADGLGAALLVIGLIGEALSDWQLRGFRADPANRGRICEAGFWRLSRHPNYFFEWLCWLAYPLIAIDAGYPAGWFTLLAPATMYWALVHVSGIPPLEQHMLRSRGEQFRELQTRTRAFFPLPKPSSGR</sequence>
<comment type="caution">
    <text evidence="2">The sequence shown here is derived from an EMBL/GenBank/DDBJ whole genome shotgun (WGS) entry which is preliminary data.</text>
</comment>
<dbReference type="Proteomes" id="UP001315278">
    <property type="component" value="Unassembled WGS sequence"/>
</dbReference>
<dbReference type="InterPro" id="IPR010721">
    <property type="entry name" value="UstE-like"/>
</dbReference>
<evidence type="ECO:0000313" key="3">
    <source>
        <dbReference type="Proteomes" id="UP001315278"/>
    </source>
</evidence>
<dbReference type="Pfam" id="PF06966">
    <property type="entry name" value="DUF1295"/>
    <property type="match status" value="1"/>
</dbReference>
<name>A0ABS5FL98_9BRAD</name>
<dbReference type="PANTHER" id="PTHR32251:SF17">
    <property type="entry name" value="STEROID 5-ALPHA REDUCTASE C-TERMINAL DOMAIN-CONTAINING PROTEIN"/>
    <property type="match status" value="1"/>
</dbReference>
<keyword evidence="1" id="KW-0812">Transmembrane</keyword>
<gene>
    <name evidence="2" type="ORF">JQ615_19345</name>
</gene>
<evidence type="ECO:0000256" key="1">
    <source>
        <dbReference type="SAM" id="Phobius"/>
    </source>
</evidence>
<feature type="transmembrane region" description="Helical" evidence="1">
    <location>
        <begin position="6"/>
        <end position="27"/>
    </location>
</feature>
<dbReference type="RefSeq" id="WP_212493394.1">
    <property type="nucleotide sequence ID" value="NZ_JAFCJH010000019.1"/>
</dbReference>
<dbReference type="PROSITE" id="PS50244">
    <property type="entry name" value="S5A_REDUCTASE"/>
    <property type="match status" value="1"/>
</dbReference>
<feature type="transmembrane region" description="Helical" evidence="1">
    <location>
        <begin position="142"/>
        <end position="162"/>
    </location>
</feature>
<reference evidence="3" key="1">
    <citation type="journal article" date="2021" name="ISME J.">
        <title>Evolutionary origin and ecological implication of a unique nif island in free-living Bradyrhizobium lineages.</title>
        <authorList>
            <person name="Tao J."/>
        </authorList>
    </citation>
    <scope>NUCLEOTIDE SEQUENCE [LARGE SCALE GENOMIC DNA]</scope>
    <source>
        <strain evidence="3">SZCCT0434</strain>
    </source>
</reference>
<evidence type="ECO:0000313" key="2">
    <source>
        <dbReference type="EMBL" id="MBR0797547.1"/>
    </source>
</evidence>
<feature type="transmembrane region" description="Helical" evidence="1">
    <location>
        <begin position="119"/>
        <end position="136"/>
    </location>
</feature>
<dbReference type="EMBL" id="JAFCJH010000019">
    <property type="protein sequence ID" value="MBR0797547.1"/>
    <property type="molecule type" value="Genomic_DNA"/>
</dbReference>
<organism evidence="2 3">
    <name type="scientific">Bradyrhizobium jicamae</name>
    <dbReference type="NCBI Taxonomy" id="280332"/>
    <lineage>
        <taxon>Bacteria</taxon>
        <taxon>Pseudomonadati</taxon>
        <taxon>Pseudomonadota</taxon>
        <taxon>Alphaproteobacteria</taxon>
        <taxon>Hyphomicrobiales</taxon>
        <taxon>Nitrobacteraceae</taxon>
        <taxon>Bradyrhizobium</taxon>
    </lineage>
</organism>
<dbReference type="PANTHER" id="PTHR32251">
    <property type="entry name" value="3-OXO-5-ALPHA-STEROID 4-DEHYDROGENASE"/>
    <property type="match status" value="1"/>
</dbReference>
<keyword evidence="1" id="KW-0472">Membrane</keyword>